<dbReference type="Proteomes" id="UP000627538">
    <property type="component" value="Unassembled WGS sequence"/>
</dbReference>
<evidence type="ECO:0000256" key="5">
    <source>
        <dbReference type="ARBA" id="ARBA00023002"/>
    </source>
</evidence>
<dbReference type="Gene3D" id="1.10.45.10">
    <property type="entry name" value="Vanillyl-alcohol Oxidase, Chain A, domain 4"/>
    <property type="match status" value="1"/>
</dbReference>
<keyword evidence="6" id="KW-0408">Iron</keyword>
<dbReference type="PROSITE" id="PS51379">
    <property type="entry name" value="4FE4S_FER_2"/>
    <property type="match status" value="1"/>
</dbReference>
<dbReference type="GO" id="GO:0046872">
    <property type="term" value="F:metal ion binding"/>
    <property type="evidence" value="ECO:0007669"/>
    <property type="project" value="UniProtKB-KW"/>
</dbReference>
<evidence type="ECO:0000313" key="11">
    <source>
        <dbReference type="Proteomes" id="UP000627538"/>
    </source>
</evidence>
<dbReference type="InterPro" id="IPR006094">
    <property type="entry name" value="Oxid_FAD_bind_N"/>
</dbReference>
<evidence type="ECO:0000256" key="7">
    <source>
        <dbReference type="ARBA" id="ARBA00023014"/>
    </source>
</evidence>
<dbReference type="PROSITE" id="PS00198">
    <property type="entry name" value="4FE4S_FER_1"/>
    <property type="match status" value="1"/>
</dbReference>
<keyword evidence="3" id="KW-0479">Metal-binding</keyword>
<feature type="domain" description="FAD-binding PCMH-type" evidence="9">
    <location>
        <begin position="64"/>
        <end position="280"/>
    </location>
</feature>
<dbReference type="GO" id="GO:0071949">
    <property type="term" value="F:FAD binding"/>
    <property type="evidence" value="ECO:0007669"/>
    <property type="project" value="InterPro"/>
</dbReference>
<dbReference type="Pfam" id="PF02913">
    <property type="entry name" value="FAD-oxidase_C"/>
    <property type="match status" value="1"/>
</dbReference>
<dbReference type="InterPro" id="IPR016171">
    <property type="entry name" value="Vanillyl_alc_oxidase_C-sub2"/>
</dbReference>
<dbReference type="Pfam" id="PF13183">
    <property type="entry name" value="Fer4_8"/>
    <property type="match status" value="1"/>
</dbReference>
<dbReference type="AlphaFoldDB" id="A0A8I0KUK9"/>
<dbReference type="Gene3D" id="3.30.465.10">
    <property type="match status" value="1"/>
</dbReference>
<sequence>MGYARRGVATLWGALERARDSRGATRDPDAGPVREFASRARKRGIEASVTALDRSLAASDAGNYRIPPAGLVYPRSAEDVAEALDLARELDIPVNSRGAATSCAGNAIGPGVLIDYARYMNQIIDIDPDTRTATVEPGVIQADLQAAAAPHQLRFGPDPSTSNRCTIGGMIGNNACGPRATAYGKTADNVVELWAIDGVGRRLHAGQGREGLAQVPGLAHLVDTNLALIRQTFGTFDRQVSGYSFEHLTPEGGANLAGFLVGSESTLATVTRARVRLVPVPAAPVLVVLGYRDMIEAADDVPALLRHHPIAIEGLDAQLVDVVRAHRGPGAVPELPDGQGWLMIEVGGEDLPSVDQALDAARRLVADASTDAARIYPPGSQAAALWRIRADGAGLGGRTPVRADGAGNDQAWPGWEDAAVPPEHLGKYLRDFQEVLDAHDIHGLIYGHFGAGCVHVRLDMPLDSAAGVGRSRAFLEAAADTVARYGGSLSGEHGDGRARSELLARMYSPAAVRLMAQAKALFDPDNLMNPGVITGPAEGGVDPLDAHLRRPDAREVSAEGGYPFADDGGSFTKAVHRCTGVSKCRADARGAGQFMCPTYLATGAEEDSTRGRARILQEAMNGSLIGGLDAPEVRVLLDRCMACKACSADCPTGVDMAAWRSELLYRRYRGKLRPRTHYVLGWLPTWLRLAQRIPGAARLGNRALAISSVRRLAFAMGGLNTDREMPPMQTMSFSRWAAESGIKEIRGCDPREVDNRHAQAPTRGPVVVWADSFSEGLDGSGARAIIELLRDLGFDVFVAPADACCGLTWITTGQLDRARKHLGRLLTRLGPWAVNGIPIIGVEPSCTAVLRDDLLRLIPDDPRAAAVAQMSRTLAEFLTESDCIAELPRLDGLDVVAQPHCHHYSVMGWETDRDLLTQLGANVHEISGCCGLAGNYGMEPQHRYISSAVAQATMLPVLRDHPEATVLADGFSCRTQIAYMGERRAYHLASLLRKHARTAAI</sequence>
<dbReference type="InterPro" id="IPR017896">
    <property type="entry name" value="4Fe4S_Fe-S-bd"/>
</dbReference>
<evidence type="ECO:0000313" key="10">
    <source>
        <dbReference type="EMBL" id="MBD3689813.1"/>
    </source>
</evidence>
<dbReference type="InterPro" id="IPR016169">
    <property type="entry name" value="FAD-bd_PCMH_sub2"/>
</dbReference>
<proteinExistence type="predicted"/>
<dbReference type="GO" id="GO:0051536">
    <property type="term" value="F:iron-sulfur cluster binding"/>
    <property type="evidence" value="ECO:0007669"/>
    <property type="project" value="UniProtKB-KW"/>
</dbReference>
<keyword evidence="7" id="KW-0411">Iron-sulfur</keyword>
<evidence type="ECO:0000259" key="8">
    <source>
        <dbReference type="PROSITE" id="PS51379"/>
    </source>
</evidence>
<keyword evidence="4" id="KW-0274">FAD</keyword>
<protein>
    <submittedName>
        <fullName evidence="10">FAD-binding oxidoreductase</fullName>
    </submittedName>
</protein>
<feature type="domain" description="4Fe-4S ferredoxin-type" evidence="8">
    <location>
        <begin position="631"/>
        <end position="660"/>
    </location>
</feature>
<evidence type="ECO:0000256" key="4">
    <source>
        <dbReference type="ARBA" id="ARBA00022827"/>
    </source>
</evidence>
<keyword evidence="2" id="KW-0285">Flavoprotein</keyword>
<keyword evidence="11" id="KW-1185">Reference proteome</keyword>
<reference evidence="10 11" key="1">
    <citation type="submission" date="2020-08" db="EMBL/GenBank/DDBJ databases">
        <title>Winkia gen. nov., sp. nov., isolated from faeces of the Anser albifrons in China.</title>
        <authorList>
            <person name="Liu Q."/>
        </authorList>
    </citation>
    <scope>NUCLEOTIDE SEQUENCE [LARGE SCALE GENOMIC DNA]</scope>
    <source>
        <strain evidence="10 11">C62</strain>
    </source>
</reference>
<keyword evidence="5" id="KW-0560">Oxidoreductase</keyword>
<evidence type="ECO:0000256" key="1">
    <source>
        <dbReference type="ARBA" id="ARBA00001974"/>
    </source>
</evidence>
<evidence type="ECO:0000259" key="9">
    <source>
        <dbReference type="PROSITE" id="PS51387"/>
    </source>
</evidence>
<dbReference type="SUPFAM" id="SSF55103">
    <property type="entry name" value="FAD-linked oxidases, C-terminal domain"/>
    <property type="match status" value="1"/>
</dbReference>
<dbReference type="PROSITE" id="PS51387">
    <property type="entry name" value="FAD_PCMH"/>
    <property type="match status" value="1"/>
</dbReference>
<dbReference type="InterPro" id="IPR016166">
    <property type="entry name" value="FAD-bd_PCMH"/>
</dbReference>
<organism evidence="10 11">
    <name type="scientific">Nanchangia anserum</name>
    <dbReference type="NCBI Taxonomy" id="2692125"/>
    <lineage>
        <taxon>Bacteria</taxon>
        <taxon>Bacillati</taxon>
        <taxon>Actinomycetota</taxon>
        <taxon>Actinomycetes</taxon>
        <taxon>Actinomycetales</taxon>
        <taxon>Actinomycetaceae</taxon>
        <taxon>Nanchangia</taxon>
    </lineage>
</organism>
<name>A0A8I0KUK9_9ACTO</name>
<accession>A0A8I0KUK9</accession>
<evidence type="ECO:0000256" key="2">
    <source>
        <dbReference type="ARBA" id="ARBA00022630"/>
    </source>
</evidence>
<dbReference type="InterPro" id="IPR016164">
    <property type="entry name" value="FAD-linked_Oxase-like_C"/>
</dbReference>
<dbReference type="InterPro" id="IPR004113">
    <property type="entry name" value="FAD-bd_oxidored_4_C"/>
</dbReference>
<evidence type="ECO:0000256" key="3">
    <source>
        <dbReference type="ARBA" id="ARBA00022723"/>
    </source>
</evidence>
<comment type="cofactor">
    <cofactor evidence="1">
        <name>FAD</name>
        <dbReference type="ChEBI" id="CHEBI:57692"/>
    </cofactor>
</comment>
<dbReference type="InterPro" id="IPR036318">
    <property type="entry name" value="FAD-bd_PCMH-like_sf"/>
</dbReference>
<dbReference type="GO" id="GO:1903457">
    <property type="term" value="P:lactate catabolic process"/>
    <property type="evidence" value="ECO:0007669"/>
    <property type="project" value="TreeGrafter"/>
</dbReference>
<dbReference type="InterPro" id="IPR017900">
    <property type="entry name" value="4Fe4S_Fe_S_CS"/>
</dbReference>
<dbReference type="PANTHER" id="PTHR11748:SF119">
    <property type="entry name" value="D-2-HYDROXYGLUTARATE DEHYDROGENASE"/>
    <property type="match status" value="1"/>
</dbReference>
<dbReference type="PANTHER" id="PTHR11748">
    <property type="entry name" value="D-LACTATE DEHYDROGENASE"/>
    <property type="match status" value="1"/>
</dbReference>
<dbReference type="SUPFAM" id="SSF46548">
    <property type="entry name" value="alpha-helical ferredoxin"/>
    <property type="match status" value="1"/>
</dbReference>
<dbReference type="Gene3D" id="3.30.70.2740">
    <property type="match status" value="1"/>
</dbReference>
<evidence type="ECO:0000256" key="6">
    <source>
        <dbReference type="ARBA" id="ARBA00023004"/>
    </source>
</evidence>
<dbReference type="GO" id="GO:0004458">
    <property type="term" value="F:D-lactate dehydrogenase (cytochrome) activity"/>
    <property type="evidence" value="ECO:0007669"/>
    <property type="project" value="TreeGrafter"/>
</dbReference>
<dbReference type="EMBL" id="JACRUO010000001">
    <property type="protein sequence ID" value="MBD3689813.1"/>
    <property type="molecule type" value="Genomic_DNA"/>
</dbReference>
<dbReference type="SUPFAM" id="SSF56176">
    <property type="entry name" value="FAD-binding/transporter-associated domain-like"/>
    <property type="match status" value="1"/>
</dbReference>
<dbReference type="Pfam" id="PF01565">
    <property type="entry name" value="FAD_binding_4"/>
    <property type="match status" value="1"/>
</dbReference>
<dbReference type="GO" id="GO:0008720">
    <property type="term" value="F:D-lactate dehydrogenase (NAD+) activity"/>
    <property type="evidence" value="ECO:0007669"/>
    <property type="project" value="TreeGrafter"/>
</dbReference>
<comment type="caution">
    <text evidence="10">The sequence shown here is derived from an EMBL/GenBank/DDBJ whole genome shotgun (WGS) entry which is preliminary data.</text>
</comment>
<gene>
    <name evidence="10" type="ORF">H8R10_06180</name>
</gene>